<sequence>MGAMMAVIMLLFMLNMYESKTKNVAILASSVAVFCFALFLVRSQATIEDSAWMKAMIPHHSIAILTSDRANIADARVQQLAKEIISAQEREIKEMEWLIADIKENGIASSESEASRRPVPDFSGE</sequence>
<gene>
    <name evidence="3" type="ORF">GLIP_4243</name>
</gene>
<dbReference type="STRING" id="1127673.GLIP_4243"/>
<comment type="caution">
    <text evidence="3">The sequence shown here is derived from an EMBL/GenBank/DDBJ whole genome shotgun (WGS) entry which is preliminary data.</text>
</comment>
<name>K6X8B7_9ALTE</name>
<evidence type="ECO:0000313" key="4">
    <source>
        <dbReference type="Proteomes" id="UP000006334"/>
    </source>
</evidence>
<feature type="coiled-coil region" evidence="1">
    <location>
        <begin position="70"/>
        <end position="105"/>
    </location>
</feature>
<feature type="domain" description="DUF305" evidence="2">
    <location>
        <begin position="49"/>
        <end position="96"/>
    </location>
</feature>
<dbReference type="AlphaFoldDB" id="K6X8B7"/>
<keyword evidence="1" id="KW-0175">Coiled coil</keyword>
<dbReference type="eggNOG" id="COG3544">
    <property type="taxonomic scope" value="Bacteria"/>
</dbReference>
<accession>K6X8B7</accession>
<reference evidence="3 4" key="1">
    <citation type="journal article" date="2017" name="Antonie Van Leeuwenhoek">
        <title>Rhizobium rhizosphaerae sp. nov., a novel species isolated from rice rhizosphere.</title>
        <authorList>
            <person name="Zhao J.J."/>
            <person name="Zhang J."/>
            <person name="Zhang R.J."/>
            <person name="Zhang C.W."/>
            <person name="Yin H.Q."/>
            <person name="Zhang X.X."/>
        </authorList>
    </citation>
    <scope>NUCLEOTIDE SEQUENCE [LARGE SCALE GENOMIC DNA]</scope>
    <source>
        <strain evidence="3 4">E3</strain>
    </source>
</reference>
<evidence type="ECO:0000256" key="1">
    <source>
        <dbReference type="SAM" id="Coils"/>
    </source>
</evidence>
<organism evidence="3 4">
    <name type="scientific">Aliiglaciecola lipolytica E3</name>
    <dbReference type="NCBI Taxonomy" id="1127673"/>
    <lineage>
        <taxon>Bacteria</taxon>
        <taxon>Pseudomonadati</taxon>
        <taxon>Pseudomonadota</taxon>
        <taxon>Gammaproteobacteria</taxon>
        <taxon>Alteromonadales</taxon>
        <taxon>Alteromonadaceae</taxon>
        <taxon>Aliiglaciecola</taxon>
    </lineage>
</organism>
<protein>
    <recommendedName>
        <fullName evidence="2">DUF305 domain-containing protein</fullName>
    </recommendedName>
</protein>
<dbReference type="InterPro" id="IPR012347">
    <property type="entry name" value="Ferritin-like"/>
</dbReference>
<dbReference type="EMBL" id="BAEN01000076">
    <property type="protein sequence ID" value="GAC16854.1"/>
    <property type="molecule type" value="Genomic_DNA"/>
</dbReference>
<proteinExistence type="predicted"/>
<evidence type="ECO:0000313" key="3">
    <source>
        <dbReference type="EMBL" id="GAC16854.1"/>
    </source>
</evidence>
<evidence type="ECO:0000259" key="2">
    <source>
        <dbReference type="Pfam" id="PF03713"/>
    </source>
</evidence>
<dbReference type="Gene3D" id="1.20.1260.10">
    <property type="match status" value="1"/>
</dbReference>
<dbReference type="InterPro" id="IPR005183">
    <property type="entry name" value="DUF305_CopM-like"/>
</dbReference>
<dbReference type="Pfam" id="PF03713">
    <property type="entry name" value="DUF305"/>
    <property type="match status" value="1"/>
</dbReference>
<dbReference type="Proteomes" id="UP000006334">
    <property type="component" value="Unassembled WGS sequence"/>
</dbReference>
<keyword evidence="4" id="KW-1185">Reference proteome</keyword>